<evidence type="ECO:0000256" key="2">
    <source>
        <dbReference type="ARBA" id="ARBA00022771"/>
    </source>
</evidence>
<dbReference type="GO" id="GO:0008270">
    <property type="term" value="F:zinc ion binding"/>
    <property type="evidence" value="ECO:0007669"/>
    <property type="project" value="UniProtKB-KW"/>
</dbReference>
<accession>A0AB40AZQ4</accession>
<evidence type="ECO:0000256" key="3">
    <source>
        <dbReference type="ARBA" id="ARBA00022833"/>
    </source>
</evidence>
<evidence type="ECO:0000256" key="4">
    <source>
        <dbReference type="PROSITE-ProRule" id="PRU00325"/>
    </source>
</evidence>
<dbReference type="Pfam" id="PF10551">
    <property type="entry name" value="MULE"/>
    <property type="match status" value="1"/>
</dbReference>
<dbReference type="RefSeq" id="XP_039120415.1">
    <property type="nucleotide sequence ID" value="XM_039264481.1"/>
</dbReference>
<organism evidence="6 7">
    <name type="scientific">Dioscorea cayennensis subsp. rotundata</name>
    <name type="common">White Guinea yam</name>
    <name type="synonym">Dioscorea rotundata</name>
    <dbReference type="NCBI Taxonomy" id="55577"/>
    <lineage>
        <taxon>Eukaryota</taxon>
        <taxon>Viridiplantae</taxon>
        <taxon>Streptophyta</taxon>
        <taxon>Embryophyta</taxon>
        <taxon>Tracheophyta</taxon>
        <taxon>Spermatophyta</taxon>
        <taxon>Magnoliopsida</taxon>
        <taxon>Liliopsida</taxon>
        <taxon>Dioscoreales</taxon>
        <taxon>Dioscoreaceae</taxon>
        <taxon>Dioscorea</taxon>
    </lineage>
</organism>
<feature type="domain" description="SWIM-type" evidence="5">
    <location>
        <begin position="193"/>
        <end position="244"/>
    </location>
</feature>
<sequence length="341" mass="38801">MAAASAIDGCNQLFLVAYGILESENIESWTWFLNGLYEAIGLPNGLVLASDRQKRLEEAICRVYPSVEHRTCVRHMYKNFKKKFRGKSLQKSVWAAARSYTIEDLGKKPEIWSRSQFSTVCKCDYITNNISEAFNAWVAEARERPVLDLLDTIKQKIMVTMDKRRRMAIKWNDDIVPSVKKYVRNLSRGLAAYEVQRGSDSKAEVSYKGQRCEVLLTDGICSCRKWQVSGIPCVHAMSFIFSIRGAKWEEYVDLYFSVEKTGVAYNLEIAPMPDISQWISNGQLDGLLPPLSRRLTGRPKKNRISAADEIKFGYKYWSFRIVIDSILIFGCLATNIGALGL</sequence>
<evidence type="ECO:0000259" key="5">
    <source>
        <dbReference type="PROSITE" id="PS50966"/>
    </source>
</evidence>
<dbReference type="PANTHER" id="PTHR31973:SF188">
    <property type="entry name" value="POLYPROTEIN, PUTATIVE-RELATED"/>
    <property type="match status" value="1"/>
</dbReference>
<dbReference type="Pfam" id="PF04434">
    <property type="entry name" value="SWIM"/>
    <property type="match status" value="1"/>
</dbReference>
<dbReference type="GeneID" id="120256815"/>
<dbReference type="PANTHER" id="PTHR31973">
    <property type="entry name" value="POLYPROTEIN, PUTATIVE-RELATED"/>
    <property type="match status" value="1"/>
</dbReference>
<keyword evidence="6" id="KW-1185">Reference proteome</keyword>
<gene>
    <name evidence="7" type="primary">LOC120256815</name>
</gene>
<dbReference type="SMART" id="SM00575">
    <property type="entry name" value="ZnF_PMZ"/>
    <property type="match status" value="1"/>
</dbReference>
<dbReference type="AlphaFoldDB" id="A0AB40AZQ4"/>
<reference evidence="7" key="1">
    <citation type="submission" date="2025-08" db="UniProtKB">
        <authorList>
            <consortium name="RefSeq"/>
        </authorList>
    </citation>
    <scope>IDENTIFICATION</scope>
</reference>
<name>A0AB40AZQ4_DIOCR</name>
<dbReference type="InterPro" id="IPR007527">
    <property type="entry name" value="Znf_SWIM"/>
</dbReference>
<dbReference type="Proteomes" id="UP001515500">
    <property type="component" value="Unplaced"/>
</dbReference>
<protein>
    <submittedName>
        <fullName evidence="7">Uncharacterized protein LOC120256815</fullName>
    </submittedName>
</protein>
<keyword evidence="1" id="KW-0479">Metal-binding</keyword>
<evidence type="ECO:0000313" key="6">
    <source>
        <dbReference type="Proteomes" id="UP001515500"/>
    </source>
</evidence>
<proteinExistence type="predicted"/>
<dbReference type="InterPro" id="IPR006564">
    <property type="entry name" value="Znf_PMZ"/>
</dbReference>
<keyword evidence="3" id="KW-0862">Zinc</keyword>
<evidence type="ECO:0000256" key="1">
    <source>
        <dbReference type="ARBA" id="ARBA00022723"/>
    </source>
</evidence>
<evidence type="ECO:0000313" key="7">
    <source>
        <dbReference type="RefSeq" id="XP_039120415.1"/>
    </source>
</evidence>
<dbReference type="InterPro" id="IPR018289">
    <property type="entry name" value="MULE_transposase_dom"/>
</dbReference>
<keyword evidence="2 4" id="KW-0863">Zinc-finger</keyword>
<dbReference type="PROSITE" id="PS50966">
    <property type="entry name" value="ZF_SWIM"/>
    <property type="match status" value="1"/>
</dbReference>